<accession>A0A058ZAZ8</accession>
<sequence length="538" mass="58988">MSQIHLPSLYQAARLGFGIAIPHYLVVPAIRLASFPYYLQREGWKPRDAERFVGLTAPEAEAATAAKTAALAADPFANHPFSRHLGPDAAENAARQQILEMQRNAEADTRLAQAARDARAAILPARHRLVMEFAKDLPPWPPATRNQRELVPRVAWLRRGYSGDIMDYLNLARRLEETGDQEAMAAYQAFVQEGTHALDNLALRNPLLRELLPRPDDFDLCILLDTIPEQVAQMYGHSPMARVGIPVQSFSELNTDEIMDIIDEEMDFGEDPNDPRGPMASPRPIDRTDGRFFTEYRNLYEALTGTGAGAMPADNVRGRRRRSNTPPTLPDAMIMPGHFVYAPLARETGLYFAGHATGSATYDSDLIDDDDAQLMRELQDTAAAITSAAQGPSNLDNLLQSLNQEQPDGERVSGRAQAFRPGQSVNRDALRQAERLAAEARERAIHAEEVLAAARLGPANERATAAAAAAAAAEQVRLADRTVAAARQARQASHVKTTVVAEALEDAVEDVSHSLSQEAREGREVSPAREAGRPGRRK</sequence>
<feature type="region of interest" description="Disordered" evidence="1">
    <location>
        <begin position="310"/>
        <end position="330"/>
    </location>
</feature>
<feature type="region of interest" description="Disordered" evidence="1">
    <location>
        <begin position="509"/>
        <end position="538"/>
    </location>
</feature>
<dbReference type="AlphaFoldDB" id="A0A058ZAZ8"/>
<evidence type="ECO:0000313" key="3">
    <source>
        <dbReference type="Proteomes" id="UP000030693"/>
    </source>
</evidence>
<dbReference type="EMBL" id="KB932203">
    <property type="protein sequence ID" value="KCV71111.1"/>
    <property type="molecule type" value="Genomic_DNA"/>
</dbReference>
<name>A0A058ZAZ8_FONAL</name>
<keyword evidence="3" id="KW-1185">Reference proteome</keyword>
<organism evidence="2">
    <name type="scientific">Fonticula alba</name>
    <name type="common">Slime mold</name>
    <dbReference type="NCBI Taxonomy" id="691883"/>
    <lineage>
        <taxon>Eukaryota</taxon>
        <taxon>Rotosphaerida</taxon>
        <taxon>Fonticulaceae</taxon>
        <taxon>Fonticula</taxon>
    </lineage>
</organism>
<reference evidence="2" key="1">
    <citation type="submission" date="2013-04" db="EMBL/GenBank/DDBJ databases">
        <title>The Genome Sequence of Fonticula alba ATCC 38817.</title>
        <authorList>
            <consortium name="The Broad Institute Genomics Platform"/>
            <person name="Russ C."/>
            <person name="Cuomo C."/>
            <person name="Burger G."/>
            <person name="Gray M.W."/>
            <person name="Holland P.W.H."/>
            <person name="King N."/>
            <person name="Lang F.B.F."/>
            <person name="Roger A.J."/>
            <person name="Ruiz-Trillo I."/>
            <person name="Brown M."/>
            <person name="Walker B."/>
            <person name="Young S."/>
            <person name="Zeng Q."/>
            <person name="Gargeya S."/>
            <person name="Fitzgerald M."/>
            <person name="Haas B."/>
            <person name="Abouelleil A."/>
            <person name="Allen A.W."/>
            <person name="Alvarado L."/>
            <person name="Arachchi H.M."/>
            <person name="Berlin A.M."/>
            <person name="Chapman S.B."/>
            <person name="Gainer-Dewar J."/>
            <person name="Goldberg J."/>
            <person name="Griggs A."/>
            <person name="Gujja S."/>
            <person name="Hansen M."/>
            <person name="Howarth C."/>
            <person name="Imamovic A."/>
            <person name="Ireland A."/>
            <person name="Larimer J."/>
            <person name="McCowan C."/>
            <person name="Murphy C."/>
            <person name="Pearson M."/>
            <person name="Poon T.W."/>
            <person name="Priest M."/>
            <person name="Roberts A."/>
            <person name="Saif S."/>
            <person name="Shea T."/>
            <person name="Sisk P."/>
            <person name="Sykes S."/>
            <person name="Wortman J."/>
            <person name="Nusbaum C."/>
            <person name="Birren B."/>
        </authorList>
    </citation>
    <scope>NUCLEOTIDE SEQUENCE [LARGE SCALE GENOMIC DNA]</scope>
    <source>
        <strain evidence="2">ATCC 38817</strain>
    </source>
</reference>
<feature type="compositionally biased region" description="Basic and acidic residues" evidence="1">
    <location>
        <begin position="518"/>
        <end position="538"/>
    </location>
</feature>
<dbReference type="RefSeq" id="XP_009494234.1">
    <property type="nucleotide sequence ID" value="XM_009495959.1"/>
</dbReference>
<gene>
    <name evidence="2" type="ORF">H696_02062</name>
</gene>
<protein>
    <submittedName>
        <fullName evidence="2">Uncharacterized protein</fullName>
    </submittedName>
</protein>
<evidence type="ECO:0000256" key="1">
    <source>
        <dbReference type="SAM" id="MobiDB-lite"/>
    </source>
</evidence>
<proteinExistence type="predicted"/>
<evidence type="ECO:0000313" key="2">
    <source>
        <dbReference type="EMBL" id="KCV71111.1"/>
    </source>
</evidence>
<feature type="region of interest" description="Disordered" evidence="1">
    <location>
        <begin position="268"/>
        <end position="287"/>
    </location>
</feature>
<dbReference type="Proteomes" id="UP000030693">
    <property type="component" value="Unassembled WGS sequence"/>
</dbReference>
<dbReference type="GeneID" id="20526787"/>